<dbReference type="EMBL" id="AP021876">
    <property type="protein sequence ID" value="BBO82578.1"/>
    <property type="molecule type" value="Genomic_DNA"/>
</dbReference>
<dbReference type="SUPFAM" id="SSF52540">
    <property type="entry name" value="P-loop containing nucleoside triphosphate hydrolases"/>
    <property type="match status" value="1"/>
</dbReference>
<dbReference type="InterPro" id="IPR003439">
    <property type="entry name" value="ABC_transporter-like_ATP-bd"/>
</dbReference>
<name>A0A5K7ZK24_9BACT</name>
<dbReference type="Gene3D" id="3.40.50.300">
    <property type="entry name" value="P-loop containing nucleotide triphosphate hydrolases"/>
    <property type="match status" value="1"/>
</dbReference>
<accession>A0A5K7ZK24</accession>
<gene>
    <name evidence="6" type="primary">yvrO</name>
    <name evidence="6" type="ORF">DSCO28_31440</name>
</gene>
<dbReference type="InterPro" id="IPR027417">
    <property type="entry name" value="P-loop_NTPase"/>
</dbReference>
<dbReference type="PANTHER" id="PTHR42798:SF2">
    <property type="entry name" value="ABC TRANSPORTER ATP-BINDING PROTEIN MG467-RELATED"/>
    <property type="match status" value="1"/>
</dbReference>
<organism evidence="6 7">
    <name type="scientific">Desulfosarcina ovata subsp. sediminis</name>
    <dbReference type="NCBI Taxonomy" id="885957"/>
    <lineage>
        <taxon>Bacteria</taxon>
        <taxon>Pseudomonadati</taxon>
        <taxon>Thermodesulfobacteriota</taxon>
        <taxon>Desulfobacteria</taxon>
        <taxon>Desulfobacterales</taxon>
        <taxon>Desulfosarcinaceae</taxon>
        <taxon>Desulfosarcina</taxon>
    </lineage>
</organism>
<sequence>MIRLEGISKLYGVPPQEMRALSGVDLSIETGEYVAIMGPSGSGKSTLLNILGCLDHPTEGNYLLAERDVSTLDDTALSKVRNEVLGFVFQQFHLLPRLSVIKNVLLPLIYAPEYPSDALEKGTAALSSVGLENKLAAKPGELSGGQQQRVAIARALINEPSVLLADEPTGNLDKQSGREILDIFKKLNRDGRTVIMVTHDSEVAKESGRVVVIEDGRIVSDQRGLHARGERS</sequence>
<evidence type="ECO:0000256" key="4">
    <source>
        <dbReference type="ARBA" id="ARBA00038388"/>
    </source>
</evidence>
<evidence type="ECO:0000256" key="2">
    <source>
        <dbReference type="ARBA" id="ARBA00022741"/>
    </source>
</evidence>
<dbReference type="Proteomes" id="UP000425960">
    <property type="component" value="Chromosome"/>
</dbReference>
<dbReference type="PANTHER" id="PTHR42798">
    <property type="entry name" value="LIPOPROTEIN-RELEASING SYSTEM ATP-BINDING PROTEIN LOLD"/>
    <property type="match status" value="1"/>
</dbReference>
<reference evidence="6 7" key="1">
    <citation type="submission" date="2019-11" db="EMBL/GenBank/DDBJ databases">
        <title>Comparative genomics of hydrocarbon-degrading Desulfosarcina strains.</title>
        <authorList>
            <person name="Watanabe M."/>
            <person name="Kojima H."/>
            <person name="Fukui M."/>
        </authorList>
    </citation>
    <scope>NUCLEOTIDE SEQUENCE [LARGE SCALE GENOMIC DNA]</scope>
    <source>
        <strain evidence="6 7">28bB2T</strain>
    </source>
</reference>
<keyword evidence="1" id="KW-0813">Transport</keyword>
<dbReference type="AlphaFoldDB" id="A0A5K7ZK24"/>
<evidence type="ECO:0000259" key="5">
    <source>
        <dbReference type="PROSITE" id="PS50893"/>
    </source>
</evidence>
<dbReference type="CDD" id="cd03255">
    <property type="entry name" value="ABC_MJ0796_LolCDE_FtsE"/>
    <property type="match status" value="1"/>
</dbReference>
<dbReference type="GO" id="GO:0098796">
    <property type="term" value="C:membrane protein complex"/>
    <property type="evidence" value="ECO:0007669"/>
    <property type="project" value="UniProtKB-ARBA"/>
</dbReference>
<dbReference type="InterPro" id="IPR017911">
    <property type="entry name" value="MacB-like_ATP-bd"/>
</dbReference>
<dbReference type="KEGG" id="dov:DSCO28_31440"/>
<keyword evidence="3 6" id="KW-0067">ATP-binding</keyword>
<dbReference type="PROSITE" id="PS00211">
    <property type="entry name" value="ABC_TRANSPORTER_1"/>
    <property type="match status" value="1"/>
</dbReference>
<feature type="domain" description="ABC transporter" evidence="5">
    <location>
        <begin position="2"/>
        <end position="232"/>
    </location>
</feature>
<evidence type="ECO:0000256" key="1">
    <source>
        <dbReference type="ARBA" id="ARBA00022448"/>
    </source>
</evidence>
<dbReference type="GO" id="GO:0022857">
    <property type="term" value="F:transmembrane transporter activity"/>
    <property type="evidence" value="ECO:0007669"/>
    <property type="project" value="UniProtKB-ARBA"/>
</dbReference>
<evidence type="ECO:0000256" key="3">
    <source>
        <dbReference type="ARBA" id="ARBA00022840"/>
    </source>
</evidence>
<evidence type="ECO:0000313" key="6">
    <source>
        <dbReference type="EMBL" id="BBO82578.1"/>
    </source>
</evidence>
<dbReference type="FunFam" id="3.40.50.300:FF:000032">
    <property type="entry name" value="Export ABC transporter ATP-binding protein"/>
    <property type="match status" value="1"/>
</dbReference>
<dbReference type="SMART" id="SM00382">
    <property type="entry name" value="AAA"/>
    <property type="match status" value="1"/>
</dbReference>
<dbReference type="InterPro" id="IPR003593">
    <property type="entry name" value="AAA+_ATPase"/>
</dbReference>
<evidence type="ECO:0000313" key="7">
    <source>
        <dbReference type="Proteomes" id="UP000425960"/>
    </source>
</evidence>
<comment type="similarity">
    <text evidence="4">Belongs to the ABC transporter superfamily. Macrolide exporter (TC 3.A.1.122) family.</text>
</comment>
<dbReference type="InterPro" id="IPR017871">
    <property type="entry name" value="ABC_transporter-like_CS"/>
</dbReference>
<dbReference type="Pfam" id="PF00005">
    <property type="entry name" value="ABC_tran"/>
    <property type="match status" value="1"/>
</dbReference>
<dbReference type="PROSITE" id="PS50893">
    <property type="entry name" value="ABC_TRANSPORTER_2"/>
    <property type="match status" value="1"/>
</dbReference>
<dbReference type="GO" id="GO:0005524">
    <property type="term" value="F:ATP binding"/>
    <property type="evidence" value="ECO:0007669"/>
    <property type="project" value="UniProtKB-KW"/>
</dbReference>
<proteinExistence type="inferred from homology"/>
<keyword evidence="2" id="KW-0547">Nucleotide-binding</keyword>
<protein>
    <submittedName>
        <fullName evidence="6">Putative ABC transporter ATP-binding protein YvrO</fullName>
    </submittedName>
</protein>
<dbReference type="GO" id="GO:0016887">
    <property type="term" value="F:ATP hydrolysis activity"/>
    <property type="evidence" value="ECO:0007669"/>
    <property type="project" value="InterPro"/>
</dbReference>